<evidence type="ECO:0000313" key="7">
    <source>
        <dbReference type="EMBL" id="VDK53146.1"/>
    </source>
</evidence>
<dbReference type="GO" id="GO:0016020">
    <property type="term" value="C:membrane"/>
    <property type="evidence" value="ECO:0007669"/>
    <property type="project" value="UniProtKB-SubCell"/>
</dbReference>
<dbReference type="Proteomes" id="UP000267096">
    <property type="component" value="Unassembled WGS sequence"/>
</dbReference>
<dbReference type="CDD" id="cd03784">
    <property type="entry name" value="GT1_Gtf-like"/>
    <property type="match status" value="1"/>
</dbReference>
<dbReference type="Pfam" id="PF00201">
    <property type="entry name" value="UDPGT"/>
    <property type="match status" value="1"/>
</dbReference>
<evidence type="ECO:0000256" key="6">
    <source>
        <dbReference type="RuleBase" id="RU362059"/>
    </source>
</evidence>
<gene>
    <name evidence="7" type="ORF">ASIM_LOCUS14711</name>
</gene>
<feature type="transmembrane region" description="Helical" evidence="6">
    <location>
        <begin position="475"/>
        <end position="495"/>
    </location>
</feature>
<keyword evidence="6" id="KW-0812">Transmembrane</keyword>
<keyword evidence="2 5" id="KW-0328">Glycosyltransferase</keyword>
<organism evidence="9">
    <name type="scientific">Anisakis simplex</name>
    <name type="common">Herring worm</name>
    <dbReference type="NCBI Taxonomy" id="6269"/>
    <lineage>
        <taxon>Eukaryota</taxon>
        <taxon>Metazoa</taxon>
        <taxon>Ecdysozoa</taxon>
        <taxon>Nematoda</taxon>
        <taxon>Chromadorea</taxon>
        <taxon>Rhabditida</taxon>
        <taxon>Spirurina</taxon>
        <taxon>Ascaridomorpha</taxon>
        <taxon>Ascaridoidea</taxon>
        <taxon>Anisakidae</taxon>
        <taxon>Anisakis</taxon>
        <taxon>Anisakis simplex complex</taxon>
    </lineage>
</organism>
<keyword evidence="8" id="KW-1185">Reference proteome</keyword>
<dbReference type="Gene3D" id="3.40.50.2000">
    <property type="entry name" value="Glycogen Phosphorylase B"/>
    <property type="match status" value="1"/>
</dbReference>
<dbReference type="InterPro" id="IPR002213">
    <property type="entry name" value="UDP_glucos_trans"/>
</dbReference>
<keyword evidence="3 5" id="KW-0808">Transferase</keyword>
<comment type="catalytic activity">
    <reaction evidence="4 6">
        <text>glucuronate acceptor + UDP-alpha-D-glucuronate = acceptor beta-D-glucuronoside + UDP + H(+)</text>
        <dbReference type="Rhea" id="RHEA:21032"/>
        <dbReference type="ChEBI" id="CHEBI:15378"/>
        <dbReference type="ChEBI" id="CHEBI:58052"/>
        <dbReference type="ChEBI" id="CHEBI:58223"/>
        <dbReference type="ChEBI" id="CHEBI:132367"/>
        <dbReference type="ChEBI" id="CHEBI:132368"/>
        <dbReference type="EC" id="2.4.1.17"/>
    </reaction>
</comment>
<comment type="similarity">
    <text evidence="1 5">Belongs to the UDP-glycosyltransferase family.</text>
</comment>
<dbReference type="SUPFAM" id="SSF53756">
    <property type="entry name" value="UDP-Glycosyltransferase/glycogen phosphorylase"/>
    <property type="match status" value="1"/>
</dbReference>
<keyword evidence="6" id="KW-0732">Signal</keyword>
<dbReference type="EMBL" id="UYRR01031890">
    <property type="protein sequence ID" value="VDK53146.1"/>
    <property type="molecule type" value="Genomic_DNA"/>
</dbReference>
<evidence type="ECO:0000256" key="3">
    <source>
        <dbReference type="ARBA" id="ARBA00022679"/>
    </source>
</evidence>
<feature type="signal peptide" evidence="6">
    <location>
        <begin position="1"/>
        <end position="16"/>
    </location>
</feature>
<dbReference type="PANTHER" id="PTHR48043">
    <property type="entry name" value="EG:EG0003.4 PROTEIN-RELATED"/>
    <property type="match status" value="1"/>
</dbReference>
<reference evidence="7 8" key="2">
    <citation type="submission" date="2018-11" db="EMBL/GenBank/DDBJ databases">
        <authorList>
            <consortium name="Pathogen Informatics"/>
        </authorList>
    </citation>
    <scope>NUCLEOTIDE SEQUENCE [LARGE SCALE GENOMIC DNA]</scope>
</reference>
<proteinExistence type="inferred from homology"/>
<dbReference type="FunFam" id="3.40.50.2000:FF:000021">
    <property type="entry name" value="UDP-glucuronosyltransferase"/>
    <property type="match status" value="1"/>
</dbReference>
<dbReference type="WBParaSite" id="ASIM_0001530101-mRNA-1">
    <property type="protein sequence ID" value="ASIM_0001530101-mRNA-1"/>
    <property type="gene ID" value="ASIM_0001530101"/>
</dbReference>
<sequence>MSVLLSLLLLCASCDSLRILQIVPGFTNSHVLFNYRLAETLTGLGHEVHMWTQMEMNMVITAITKPPKNVTELRIPIQFSDTMKAEGLKVFQTMMFNDASAYDLWWTGQEFKDMRIEACQQMLNISEQQTHFFVQKHFDLAIGHFHDLCPLAMAKKTGIERVAWITHGTSVYDFAAVQMGLRTYPSFVPHPLAASGDRMRFWERLVNVLWHLSTVDFVNLPQNLLYDENHFYKTLISKGQDDLWSLAQQVPILLINGEAQLDFPRPFPQGISFMGEIGRKPSQNSVLNDDIKGIVDRADKGIIIFSLGTKSFLDAFAEFSRYTIIWRLEMDLPEAKRFKHIHILRWIPQKDLMRHPKTRLLIAHGGYNSLLETAQAGVPAILMPLFADQFINAKRAQRFGFALTLNKLELSPDIVKKTMQSILTNPIYAENAKRLASMLSDKPFTEPYAVLSHRLRLAVSPRDYFMLKAAQNLSFLQYHCLDLGAILLCIFIVVYKQN</sequence>
<comment type="subcellular location">
    <subcellularLocation>
        <location evidence="6">Membrane</location>
        <topology evidence="6">Single-pass membrane protein</topology>
    </subcellularLocation>
</comment>
<feature type="chain" id="PRO_5043073648" description="UDP-glucuronosyltransferase" evidence="6">
    <location>
        <begin position="17"/>
        <end position="498"/>
    </location>
</feature>
<dbReference type="AlphaFoldDB" id="A0A158PPR2"/>
<evidence type="ECO:0000256" key="5">
    <source>
        <dbReference type="RuleBase" id="RU003718"/>
    </source>
</evidence>
<protein>
    <recommendedName>
        <fullName evidence="6">UDP-glucuronosyltransferase</fullName>
        <ecNumber evidence="6">2.4.1.17</ecNumber>
    </recommendedName>
</protein>
<evidence type="ECO:0000313" key="8">
    <source>
        <dbReference type="Proteomes" id="UP000267096"/>
    </source>
</evidence>
<keyword evidence="6" id="KW-1133">Transmembrane helix</keyword>
<keyword evidence="6" id="KW-0472">Membrane</keyword>
<name>A0A158PPR2_ANISI</name>
<evidence type="ECO:0000256" key="1">
    <source>
        <dbReference type="ARBA" id="ARBA00009995"/>
    </source>
</evidence>
<dbReference type="InterPro" id="IPR050271">
    <property type="entry name" value="UDP-glycosyltransferase"/>
</dbReference>
<evidence type="ECO:0000256" key="4">
    <source>
        <dbReference type="ARBA" id="ARBA00047475"/>
    </source>
</evidence>
<reference evidence="9" key="1">
    <citation type="submission" date="2016-04" db="UniProtKB">
        <authorList>
            <consortium name="WormBaseParasite"/>
        </authorList>
    </citation>
    <scope>IDENTIFICATION</scope>
</reference>
<accession>A0A158PPR2</accession>
<dbReference type="PANTHER" id="PTHR48043:SF46">
    <property type="entry name" value="UDP-GLUCURONOSYLTRANSFERASE UGT-60-RELATED"/>
    <property type="match status" value="1"/>
</dbReference>
<dbReference type="InterPro" id="IPR035595">
    <property type="entry name" value="UDP_glycos_trans_CS"/>
</dbReference>
<evidence type="ECO:0000313" key="9">
    <source>
        <dbReference type="WBParaSite" id="ASIM_0001530101-mRNA-1"/>
    </source>
</evidence>
<evidence type="ECO:0000256" key="2">
    <source>
        <dbReference type="ARBA" id="ARBA00022676"/>
    </source>
</evidence>
<dbReference type="GO" id="GO:0015020">
    <property type="term" value="F:glucuronosyltransferase activity"/>
    <property type="evidence" value="ECO:0007669"/>
    <property type="project" value="UniProtKB-EC"/>
</dbReference>
<dbReference type="OrthoDB" id="5835829at2759"/>
<dbReference type="EC" id="2.4.1.17" evidence="6"/>
<dbReference type="PROSITE" id="PS00375">
    <property type="entry name" value="UDPGT"/>
    <property type="match status" value="1"/>
</dbReference>